<evidence type="ECO:0000313" key="1">
    <source>
        <dbReference type="EMBL" id="KAI6081506.1"/>
    </source>
</evidence>
<gene>
    <name evidence="1" type="ORF">F4821DRAFT_249226</name>
</gene>
<accession>A0ACC0CMD5</accession>
<sequence>MTSSFTVILASLAGSYVFLWALLRLTQDAREPPALENAIPFLSPAISMVTRGSKLYNYLRDKYKAPIYTLRLPGSRLYIINDTSLISVMQRQVRTLSISPMMVRVFSHFMGVSKQALDIMGRDPIDDHGFVHQITLETVKGLSPGPNLDELNARAVNILNTSLGTLCAKQAPTTVKLFEWASLEIMMATTNAVYGVRNPFKDPAVRAAYYKYEAGLITLITGFLPSIVAREALQARDIMTEAFIKYYTESGLDGGSSVYARNRFEYPTKLGVSLRDVARMEVGGSIGLISNSMPATFWVIYHSWSDPAVLEDCRREAAQAVQEKDGENYLDLAYIKSQCPILLSTMQEAFRVYNIGVSARAVVEDHLLGGKYLLKKGNTVLIPATVQHSSLLVWGPNVSEFYHKRFVKEPGTKKHDQTAWRAFGGGATLCPGRHFATTEILVFASAILLRFDIKPINGSWETGGYKDTHAAFRLPGKDIDVELIPRDNKKWHVFFSEPGKPLDVSADSTAIKRGIHDSH</sequence>
<name>A0ACC0CMD5_9PEZI</name>
<organism evidence="1 2">
    <name type="scientific">Hypoxylon rubiginosum</name>
    <dbReference type="NCBI Taxonomy" id="110542"/>
    <lineage>
        <taxon>Eukaryota</taxon>
        <taxon>Fungi</taxon>
        <taxon>Dikarya</taxon>
        <taxon>Ascomycota</taxon>
        <taxon>Pezizomycotina</taxon>
        <taxon>Sordariomycetes</taxon>
        <taxon>Xylariomycetidae</taxon>
        <taxon>Xylariales</taxon>
        <taxon>Hypoxylaceae</taxon>
        <taxon>Hypoxylon</taxon>
    </lineage>
</organism>
<reference evidence="1 2" key="1">
    <citation type="journal article" date="2022" name="New Phytol.">
        <title>Ecological generalism drives hyperdiversity of secondary metabolite gene clusters in xylarialean endophytes.</title>
        <authorList>
            <person name="Franco M.E.E."/>
            <person name="Wisecaver J.H."/>
            <person name="Arnold A.E."/>
            <person name="Ju Y.M."/>
            <person name="Slot J.C."/>
            <person name="Ahrendt S."/>
            <person name="Moore L.P."/>
            <person name="Eastman K.E."/>
            <person name="Scott K."/>
            <person name="Konkel Z."/>
            <person name="Mondo S.J."/>
            <person name="Kuo A."/>
            <person name="Hayes R.D."/>
            <person name="Haridas S."/>
            <person name="Andreopoulos B."/>
            <person name="Riley R."/>
            <person name="LaButti K."/>
            <person name="Pangilinan J."/>
            <person name="Lipzen A."/>
            <person name="Amirebrahimi M."/>
            <person name="Yan J."/>
            <person name="Adam C."/>
            <person name="Keymanesh K."/>
            <person name="Ng V."/>
            <person name="Louie K."/>
            <person name="Northen T."/>
            <person name="Drula E."/>
            <person name="Henrissat B."/>
            <person name="Hsieh H.M."/>
            <person name="Youens-Clark K."/>
            <person name="Lutzoni F."/>
            <person name="Miadlikowska J."/>
            <person name="Eastwood D.C."/>
            <person name="Hamelin R.C."/>
            <person name="Grigoriev I.V."/>
            <person name="U'Ren J.M."/>
        </authorList>
    </citation>
    <scope>NUCLEOTIDE SEQUENCE [LARGE SCALE GENOMIC DNA]</scope>
    <source>
        <strain evidence="1 2">ER1909</strain>
    </source>
</reference>
<proteinExistence type="predicted"/>
<dbReference type="EMBL" id="MU394394">
    <property type="protein sequence ID" value="KAI6081506.1"/>
    <property type="molecule type" value="Genomic_DNA"/>
</dbReference>
<evidence type="ECO:0000313" key="2">
    <source>
        <dbReference type="Proteomes" id="UP001497680"/>
    </source>
</evidence>
<dbReference type="Proteomes" id="UP001497680">
    <property type="component" value="Unassembled WGS sequence"/>
</dbReference>
<protein>
    <submittedName>
        <fullName evidence="1">Cytochrome P450</fullName>
    </submittedName>
</protein>
<keyword evidence="2" id="KW-1185">Reference proteome</keyword>
<comment type="caution">
    <text evidence="1">The sequence shown here is derived from an EMBL/GenBank/DDBJ whole genome shotgun (WGS) entry which is preliminary data.</text>
</comment>